<name>A0ABS6QT87_9PSED</name>
<comment type="similarity">
    <text evidence="1 2">Belongs to the enoyl-CoA hydratase/isomerase family.</text>
</comment>
<dbReference type="InterPro" id="IPR001753">
    <property type="entry name" value="Enoyl-CoA_hydra/iso"/>
</dbReference>
<evidence type="ECO:0000313" key="4">
    <source>
        <dbReference type="Proteomes" id="UP001049200"/>
    </source>
</evidence>
<dbReference type="EMBL" id="JAHSTU010000005">
    <property type="protein sequence ID" value="MBV4522139.1"/>
    <property type="molecule type" value="Genomic_DNA"/>
</dbReference>
<evidence type="ECO:0000256" key="2">
    <source>
        <dbReference type="RuleBase" id="RU003707"/>
    </source>
</evidence>
<organism evidence="3 4">
    <name type="scientific">Pseudomonas azerbaijanoccidentalis</name>
    <dbReference type="NCBI Taxonomy" id="2842347"/>
    <lineage>
        <taxon>Bacteria</taxon>
        <taxon>Pseudomonadati</taxon>
        <taxon>Pseudomonadota</taxon>
        <taxon>Gammaproteobacteria</taxon>
        <taxon>Pseudomonadales</taxon>
        <taxon>Pseudomonadaceae</taxon>
        <taxon>Pseudomonas</taxon>
    </lineage>
</organism>
<sequence>MAIQFKIIDHVALIVLDAQQSNNALSVSDLMHLRKTLGACQDDEQVRVIVLTGAGERAFCCGAGLKESLRPASGFVAGTLKSRETEAEEGGYTRLFDLSDLDIWKPIIAAVNGACLGGGLELALQCDLRIAAASATFGLPEVREASIPAAGGVQLLLRAIPAAHAMKIALTGEPVSAQQALSIGLIIDLLPQERLLSAALNLAERIAANGPLAVQSIKRLALQTAHLPPRDFAIQAHFHWGLLRDSEDLAEGRTAHVEQRPPKYTGT</sequence>
<dbReference type="PROSITE" id="PS00166">
    <property type="entry name" value="ENOYL_COA_HYDRATASE"/>
    <property type="match status" value="1"/>
</dbReference>
<dbReference type="Pfam" id="PF00378">
    <property type="entry name" value="ECH_1"/>
    <property type="match status" value="1"/>
</dbReference>
<dbReference type="RefSeq" id="WP_217872375.1">
    <property type="nucleotide sequence ID" value="NZ_JAHSTU010000005.1"/>
</dbReference>
<reference evidence="3" key="1">
    <citation type="submission" date="2021-06" db="EMBL/GenBank/DDBJ databases">
        <title>Updating the genus Pseudomonas: Description of 43 new species and partition of the Pseudomonas putida group.</title>
        <authorList>
            <person name="Girard L."/>
            <person name="Lood C."/>
            <person name="Vandamme P."/>
            <person name="Rokni-Zadeh H."/>
            <person name="Van Noort V."/>
            <person name="Hofte M."/>
            <person name="Lavigne R."/>
            <person name="De Mot R."/>
        </authorList>
    </citation>
    <scope>NUCLEOTIDE SEQUENCE</scope>
    <source>
        <strain evidence="3">SWRI74</strain>
    </source>
</reference>
<comment type="caution">
    <text evidence="3">The sequence shown here is derived from an EMBL/GenBank/DDBJ whole genome shotgun (WGS) entry which is preliminary data.</text>
</comment>
<dbReference type="InterPro" id="IPR018376">
    <property type="entry name" value="Enoyl-CoA_hyd/isom_CS"/>
</dbReference>
<dbReference type="PANTHER" id="PTHR11941:SF54">
    <property type="entry name" value="ENOYL-COA HYDRATASE, MITOCHONDRIAL"/>
    <property type="match status" value="1"/>
</dbReference>
<evidence type="ECO:0000256" key="1">
    <source>
        <dbReference type="ARBA" id="ARBA00005254"/>
    </source>
</evidence>
<gene>
    <name evidence="3" type="ORF">KVG88_18930</name>
</gene>
<protein>
    <submittedName>
        <fullName evidence="3">Enoyl-CoA hydratase/isomerase family protein</fullName>
    </submittedName>
</protein>
<accession>A0ABS6QT87</accession>
<evidence type="ECO:0000313" key="3">
    <source>
        <dbReference type="EMBL" id="MBV4522139.1"/>
    </source>
</evidence>
<dbReference type="Proteomes" id="UP001049200">
    <property type="component" value="Unassembled WGS sequence"/>
</dbReference>
<keyword evidence="4" id="KW-1185">Reference proteome</keyword>
<proteinExistence type="inferred from homology"/>
<dbReference type="PANTHER" id="PTHR11941">
    <property type="entry name" value="ENOYL-COA HYDRATASE-RELATED"/>
    <property type="match status" value="1"/>
</dbReference>
<dbReference type="CDD" id="cd06558">
    <property type="entry name" value="crotonase-like"/>
    <property type="match status" value="1"/>
</dbReference>